<evidence type="ECO:0000256" key="1">
    <source>
        <dbReference type="ARBA" id="ARBA00010617"/>
    </source>
</evidence>
<dbReference type="GO" id="GO:0020037">
    <property type="term" value="F:heme binding"/>
    <property type="evidence" value="ECO:0007669"/>
    <property type="project" value="InterPro"/>
</dbReference>
<dbReference type="PANTHER" id="PTHR46300">
    <property type="entry name" value="P450, PUTATIVE (EUROFUNG)-RELATED-RELATED"/>
    <property type="match status" value="1"/>
</dbReference>
<dbReference type="InterPro" id="IPR050364">
    <property type="entry name" value="Cytochrome_P450_fung"/>
</dbReference>
<keyword evidence="2 8" id="KW-0349">Heme</keyword>
<keyword evidence="3 8" id="KW-0479">Metal-binding</keyword>
<dbReference type="GO" id="GO:0016705">
    <property type="term" value="F:oxidoreductase activity, acting on paired donors, with incorporation or reduction of molecular oxygen"/>
    <property type="evidence" value="ECO:0007669"/>
    <property type="project" value="InterPro"/>
</dbReference>
<keyword evidence="6 9" id="KW-0503">Monooxygenase</keyword>
<dbReference type="EMBL" id="KN848090">
    <property type="protein sequence ID" value="KIX94020.1"/>
    <property type="molecule type" value="Genomic_DNA"/>
</dbReference>
<keyword evidence="12" id="KW-1185">Reference proteome</keyword>
<accession>A0A0D2GWN6</accession>
<evidence type="ECO:0000313" key="11">
    <source>
        <dbReference type="EMBL" id="KIX94020.1"/>
    </source>
</evidence>
<evidence type="ECO:0000256" key="3">
    <source>
        <dbReference type="ARBA" id="ARBA00022723"/>
    </source>
</evidence>
<dbReference type="GO" id="GO:0005506">
    <property type="term" value="F:iron ion binding"/>
    <property type="evidence" value="ECO:0007669"/>
    <property type="project" value="InterPro"/>
</dbReference>
<feature type="binding site" description="axial binding residue" evidence="8">
    <location>
        <position position="443"/>
    </location>
    <ligand>
        <name>heme</name>
        <dbReference type="ChEBI" id="CHEBI:30413"/>
    </ligand>
    <ligandPart>
        <name>Fe</name>
        <dbReference type="ChEBI" id="CHEBI:18248"/>
    </ligandPart>
</feature>
<proteinExistence type="inferred from homology"/>
<reference evidence="11 12" key="1">
    <citation type="submission" date="2015-01" db="EMBL/GenBank/DDBJ databases">
        <title>The Genome Sequence of Fonsecaea multimorphosa CBS 102226.</title>
        <authorList>
            <consortium name="The Broad Institute Genomics Platform"/>
            <person name="Cuomo C."/>
            <person name="de Hoog S."/>
            <person name="Gorbushina A."/>
            <person name="Stielow B."/>
            <person name="Teixiera M."/>
            <person name="Abouelleil A."/>
            <person name="Chapman S.B."/>
            <person name="Priest M."/>
            <person name="Young S.K."/>
            <person name="Wortman J."/>
            <person name="Nusbaum C."/>
            <person name="Birren B."/>
        </authorList>
    </citation>
    <scope>NUCLEOTIDE SEQUENCE [LARGE SCALE GENOMIC DNA]</scope>
    <source>
        <strain evidence="11 12">CBS 102226</strain>
    </source>
</reference>
<dbReference type="InterPro" id="IPR036396">
    <property type="entry name" value="Cyt_P450_sf"/>
</dbReference>
<keyword evidence="10" id="KW-0812">Transmembrane</keyword>
<dbReference type="Pfam" id="PF00067">
    <property type="entry name" value="p450"/>
    <property type="match status" value="1"/>
</dbReference>
<evidence type="ECO:0008006" key="13">
    <source>
        <dbReference type="Google" id="ProtNLM"/>
    </source>
</evidence>
<evidence type="ECO:0000256" key="8">
    <source>
        <dbReference type="PIRSR" id="PIRSR602401-1"/>
    </source>
</evidence>
<dbReference type="PRINTS" id="PR00463">
    <property type="entry name" value="EP450I"/>
</dbReference>
<keyword evidence="10" id="KW-0472">Membrane</keyword>
<dbReference type="Gene3D" id="1.10.630.10">
    <property type="entry name" value="Cytochrome P450"/>
    <property type="match status" value="1"/>
</dbReference>
<dbReference type="OrthoDB" id="1055148at2759"/>
<evidence type="ECO:0000256" key="10">
    <source>
        <dbReference type="SAM" id="Phobius"/>
    </source>
</evidence>
<dbReference type="InterPro" id="IPR001128">
    <property type="entry name" value="Cyt_P450"/>
</dbReference>
<evidence type="ECO:0000256" key="2">
    <source>
        <dbReference type="ARBA" id="ARBA00022617"/>
    </source>
</evidence>
<organism evidence="11 12">
    <name type="scientific">Fonsecaea multimorphosa CBS 102226</name>
    <dbReference type="NCBI Taxonomy" id="1442371"/>
    <lineage>
        <taxon>Eukaryota</taxon>
        <taxon>Fungi</taxon>
        <taxon>Dikarya</taxon>
        <taxon>Ascomycota</taxon>
        <taxon>Pezizomycotina</taxon>
        <taxon>Eurotiomycetes</taxon>
        <taxon>Chaetothyriomycetidae</taxon>
        <taxon>Chaetothyriales</taxon>
        <taxon>Herpotrichiellaceae</taxon>
        <taxon>Fonsecaea</taxon>
    </lineage>
</organism>
<dbReference type="PANTHER" id="PTHR46300:SF9">
    <property type="entry name" value="P450, PUTATIVE-RELATED"/>
    <property type="match status" value="1"/>
</dbReference>
<dbReference type="PROSITE" id="PS00086">
    <property type="entry name" value="CYTOCHROME_P450"/>
    <property type="match status" value="1"/>
</dbReference>
<evidence type="ECO:0000256" key="7">
    <source>
        <dbReference type="ARBA" id="ARBA00060591"/>
    </source>
</evidence>
<dbReference type="AlphaFoldDB" id="A0A0D2GWN6"/>
<keyword evidence="5 8" id="KW-0408">Iron</keyword>
<feature type="transmembrane region" description="Helical" evidence="10">
    <location>
        <begin position="13"/>
        <end position="34"/>
    </location>
</feature>
<keyword evidence="10" id="KW-1133">Transmembrane helix</keyword>
<dbReference type="RefSeq" id="XP_016628143.1">
    <property type="nucleotide sequence ID" value="XM_016780850.1"/>
</dbReference>
<evidence type="ECO:0000313" key="12">
    <source>
        <dbReference type="Proteomes" id="UP000053411"/>
    </source>
</evidence>
<comment type="cofactor">
    <cofactor evidence="8">
        <name>heme</name>
        <dbReference type="ChEBI" id="CHEBI:30413"/>
    </cofactor>
</comment>
<protein>
    <recommendedName>
        <fullName evidence="13">3-hydroxyphenylacetate 6-hydroxylase</fullName>
    </recommendedName>
</protein>
<sequence length="515" mass="57746">MAVMFASNLTQNIPQSVLIPAALSLIAFVVYELVRWFARVPGFKGPPGAPIVGNLLQIRHKDAPEQYRQWARKYGPVYQIQLGNIPVLVINSATAAKVILNQNSHATSSRPEFYTFHKIISDTAGTTLGTSPWSESTKRRRKAIATAVNRPAVASYVPHLDRETRTFLSEALREGDRGKKGVNPMPLFLRMNMSIGLTLHWGTRMESQNNLFHEIVHVEDTISNFRSTTGNLQDYIPLLRLNPFNKQSAVATDMKIRRDRYMQILDKDLDDRIATGAYKPCMRANVLLDEEAKLNKLELSSLNLTLLAAGLDTMNSAVSWGLAILADRQDVQKKALAAIRETYSSDNPLCDAADDQSCAYLVAVIKEILRFYSVTRLSLPRCTIQDFVYENKVIPKGTVMFLNVWACNMDPDLWEDPEVFRPERWVERPEAPTFTFGTGSRMCLGTQLAYRELYVLFLRVLNSFKVVPDGILETSPIKGVANPAALTTQPKAYKVRFVPHNLSALEKGLKEGAVV</sequence>
<dbReference type="SUPFAM" id="SSF48264">
    <property type="entry name" value="Cytochrome P450"/>
    <property type="match status" value="1"/>
</dbReference>
<dbReference type="InterPro" id="IPR002401">
    <property type="entry name" value="Cyt_P450_E_grp-I"/>
</dbReference>
<dbReference type="PRINTS" id="PR00385">
    <property type="entry name" value="P450"/>
</dbReference>
<keyword evidence="4 9" id="KW-0560">Oxidoreductase</keyword>
<comment type="similarity">
    <text evidence="1 9">Belongs to the cytochrome P450 family.</text>
</comment>
<dbReference type="VEuPathDB" id="FungiDB:Z520_10357"/>
<dbReference type="Proteomes" id="UP000053411">
    <property type="component" value="Unassembled WGS sequence"/>
</dbReference>
<dbReference type="InterPro" id="IPR017972">
    <property type="entry name" value="Cyt_P450_CS"/>
</dbReference>
<dbReference type="GO" id="GO:0004497">
    <property type="term" value="F:monooxygenase activity"/>
    <property type="evidence" value="ECO:0007669"/>
    <property type="project" value="UniProtKB-KW"/>
</dbReference>
<evidence type="ECO:0000256" key="5">
    <source>
        <dbReference type="ARBA" id="ARBA00023004"/>
    </source>
</evidence>
<dbReference type="STRING" id="1442371.A0A0D2GWN6"/>
<evidence type="ECO:0000256" key="4">
    <source>
        <dbReference type="ARBA" id="ARBA00023002"/>
    </source>
</evidence>
<evidence type="ECO:0000256" key="6">
    <source>
        <dbReference type="ARBA" id="ARBA00023033"/>
    </source>
</evidence>
<comment type="pathway">
    <text evidence="7">Aromatic compound metabolism; phenylacetate degradation.</text>
</comment>
<gene>
    <name evidence="11" type="ORF">Z520_10357</name>
</gene>
<dbReference type="FunFam" id="1.10.630.10:FF:000072">
    <property type="entry name" value="3-hydroxyphenylacetate 6 hydroxylase"/>
    <property type="match status" value="1"/>
</dbReference>
<evidence type="ECO:0000256" key="9">
    <source>
        <dbReference type="RuleBase" id="RU000461"/>
    </source>
</evidence>
<dbReference type="GeneID" id="27716103"/>
<name>A0A0D2GWN6_9EURO</name>